<keyword evidence="2" id="KW-1185">Reference proteome</keyword>
<comment type="caution">
    <text evidence="1">The sequence shown here is derived from an EMBL/GenBank/DDBJ whole genome shotgun (WGS) entry which is preliminary data.</text>
</comment>
<accession>A0ABU7AJQ1</accession>
<evidence type="ECO:0000313" key="2">
    <source>
        <dbReference type="Proteomes" id="UP001345963"/>
    </source>
</evidence>
<name>A0ABU7AJQ1_9TELE</name>
<sequence length="114" mass="12130">MPGSTAVICPNPNRDASCKAAMTLPSVVGWENALTSVQQACSSRINSSKGETTKAPFSAFFKAPEESTWREQAGPGPHPQDLDLWMCVQQTALGAPFAPVAMNSSQQAAPPRRQ</sequence>
<reference evidence="1 2" key="1">
    <citation type="submission" date="2021-07" db="EMBL/GenBank/DDBJ databases">
        <authorList>
            <person name="Palmer J.M."/>
        </authorList>
    </citation>
    <scope>NUCLEOTIDE SEQUENCE [LARGE SCALE GENOMIC DNA]</scope>
    <source>
        <strain evidence="1 2">AT_MEX2019</strain>
        <tissue evidence="1">Muscle</tissue>
    </source>
</reference>
<gene>
    <name evidence="1" type="ORF">ATANTOWER_029664</name>
</gene>
<protein>
    <submittedName>
        <fullName evidence="1">Uncharacterized protein</fullName>
    </submittedName>
</protein>
<dbReference type="EMBL" id="JAHUTI010017577">
    <property type="protein sequence ID" value="MED6237630.1"/>
    <property type="molecule type" value="Genomic_DNA"/>
</dbReference>
<organism evidence="1 2">
    <name type="scientific">Ataeniobius toweri</name>
    <dbReference type="NCBI Taxonomy" id="208326"/>
    <lineage>
        <taxon>Eukaryota</taxon>
        <taxon>Metazoa</taxon>
        <taxon>Chordata</taxon>
        <taxon>Craniata</taxon>
        <taxon>Vertebrata</taxon>
        <taxon>Euteleostomi</taxon>
        <taxon>Actinopterygii</taxon>
        <taxon>Neopterygii</taxon>
        <taxon>Teleostei</taxon>
        <taxon>Neoteleostei</taxon>
        <taxon>Acanthomorphata</taxon>
        <taxon>Ovalentaria</taxon>
        <taxon>Atherinomorphae</taxon>
        <taxon>Cyprinodontiformes</taxon>
        <taxon>Goodeidae</taxon>
        <taxon>Ataeniobius</taxon>
    </lineage>
</organism>
<proteinExistence type="predicted"/>
<dbReference type="Proteomes" id="UP001345963">
    <property type="component" value="Unassembled WGS sequence"/>
</dbReference>
<evidence type="ECO:0000313" key="1">
    <source>
        <dbReference type="EMBL" id="MED6237630.1"/>
    </source>
</evidence>